<organism evidence="1 2">
    <name type="scientific">Pseudomonas mohnii</name>
    <dbReference type="NCBI Taxonomy" id="395600"/>
    <lineage>
        <taxon>Bacteria</taxon>
        <taxon>Pseudomonadati</taxon>
        <taxon>Pseudomonadota</taxon>
        <taxon>Gammaproteobacteria</taxon>
        <taxon>Pseudomonadales</taxon>
        <taxon>Pseudomonadaceae</taxon>
        <taxon>Pseudomonas</taxon>
    </lineage>
</organism>
<sequence length="61" mass="6854">MGHSVKFQAEVLAKDLEAQAEKMLEQELIFREAGRPALADQVLAQHKRLLEAIAALRDLNK</sequence>
<name>A0ABY0XRV9_9PSED</name>
<gene>
    <name evidence="1" type="ORF">SAMN05216205_1224</name>
</gene>
<comment type="caution">
    <text evidence="1">The sequence shown here is derived from an EMBL/GenBank/DDBJ whole genome shotgun (WGS) entry which is preliminary data.</text>
</comment>
<evidence type="ECO:0000313" key="2">
    <source>
        <dbReference type="Proteomes" id="UP000199665"/>
    </source>
</evidence>
<reference evidence="1 2" key="1">
    <citation type="submission" date="2016-10" db="EMBL/GenBank/DDBJ databases">
        <authorList>
            <person name="Varghese N."/>
            <person name="Submissions S."/>
        </authorList>
    </citation>
    <scope>NUCLEOTIDE SEQUENCE [LARGE SCALE GENOMIC DNA]</scope>
    <source>
        <strain evidence="1 2">DSM 18327</strain>
    </source>
</reference>
<accession>A0ABY0XRV9</accession>
<dbReference type="Proteomes" id="UP000199665">
    <property type="component" value="Unassembled WGS sequence"/>
</dbReference>
<dbReference type="EMBL" id="FNRV01000001">
    <property type="protein sequence ID" value="SEC00993.1"/>
    <property type="molecule type" value="Genomic_DNA"/>
</dbReference>
<evidence type="ECO:0000313" key="1">
    <source>
        <dbReference type="EMBL" id="SEC00993.1"/>
    </source>
</evidence>
<dbReference type="RefSeq" id="WP_090463507.1">
    <property type="nucleotide sequence ID" value="NZ_FNRV01000001.1"/>
</dbReference>
<protein>
    <submittedName>
        <fullName evidence="1">Uncharacterized protein</fullName>
    </submittedName>
</protein>
<keyword evidence="2" id="KW-1185">Reference proteome</keyword>
<proteinExistence type="predicted"/>